<evidence type="ECO:0000313" key="1">
    <source>
        <dbReference type="EMBL" id="KKL48771.1"/>
    </source>
</evidence>
<comment type="caution">
    <text evidence="1">The sequence shown here is derived from an EMBL/GenBank/DDBJ whole genome shotgun (WGS) entry which is preliminary data.</text>
</comment>
<sequence>MITADFLKLVGFEVVINDKLTKSFFKQYRGKVKGLSDDCYYLILSKSYKNRFINWLLSFRKKEMKILIGEINIIKVVDRNKVGELNLE</sequence>
<proteinExistence type="predicted"/>
<gene>
    <name evidence="1" type="ORF">LCGC14_2322200</name>
</gene>
<reference evidence="1" key="1">
    <citation type="journal article" date="2015" name="Nature">
        <title>Complex archaea that bridge the gap between prokaryotes and eukaryotes.</title>
        <authorList>
            <person name="Spang A."/>
            <person name="Saw J.H."/>
            <person name="Jorgensen S.L."/>
            <person name="Zaremba-Niedzwiedzka K."/>
            <person name="Martijn J."/>
            <person name="Lind A.E."/>
            <person name="van Eijk R."/>
            <person name="Schleper C."/>
            <person name="Guy L."/>
            <person name="Ettema T.J."/>
        </authorList>
    </citation>
    <scope>NUCLEOTIDE SEQUENCE</scope>
</reference>
<accession>A0A0F9D528</accession>
<dbReference type="AlphaFoldDB" id="A0A0F9D528"/>
<protein>
    <submittedName>
        <fullName evidence="1">Uncharacterized protein</fullName>
    </submittedName>
</protein>
<dbReference type="EMBL" id="LAZR01033199">
    <property type="protein sequence ID" value="KKL48771.1"/>
    <property type="molecule type" value="Genomic_DNA"/>
</dbReference>
<organism evidence="1">
    <name type="scientific">marine sediment metagenome</name>
    <dbReference type="NCBI Taxonomy" id="412755"/>
    <lineage>
        <taxon>unclassified sequences</taxon>
        <taxon>metagenomes</taxon>
        <taxon>ecological metagenomes</taxon>
    </lineage>
</organism>
<name>A0A0F9D528_9ZZZZ</name>